<name>A0A0B1T8E2_OESDE</name>
<feature type="compositionally biased region" description="Polar residues" evidence="1">
    <location>
        <begin position="252"/>
        <end position="271"/>
    </location>
</feature>
<feature type="compositionally biased region" description="Polar residues" evidence="1">
    <location>
        <begin position="85"/>
        <end position="95"/>
    </location>
</feature>
<feature type="compositionally biased region" description="Low complexity" evidence="1">
    <location>
        <begin position="8"/>
        <end position="22"/>
    </location>
</feature>
<feature type="region of interest" description="Disordered" evidence="1">
    <location>
        <begin position="287"/>
        <end position="325"/>
    </location>
</feature>
<dbReference type="AlphaFoldDB" id="A0A0B1T8E2"/>
<feature type="region of interest" description="Disordered" evidence="1">
    <location>
        <begin position="394"/>
        <end position="422"/>
    </location>
</feature>
<accession>A0A0B1T8E2</accession>
<feature type="compositionally biased region" description="Low complexity" evidence="1">
    <location>
        <begin position="173"/>
        <end position="189"/>
    </location>
</feature>
<organism evidence="2 3">
    <name type="scientific">Oesophagostomum dentatum</name>
    <name type="common">Nodular worm</name>
    <dbReference type="NCBI Taxonomy" id="61180"/>
    <lineage>
        <taxon>Eukaryota</taxon>
        <taxon>Metazoa</taxon>
        <taxon>Ecdysozoa</taxon>
        <taxon>Nematoda</taxon>
        <taxon>Chromadorea</taxon>
        <taxon>Rhabditida</taxon>
        <taxon>Rhabditina</taxon>
        <taxon>Rhabditomorpha</taxon>
        <taxon>Strongyloidea</taxon>
        <taxon>Strongylidae</taxon>
        <taxon>Oesophagostomum</taxon>
    </lineage>
</organism>
<feature type="region of interest" description="Disordered" evidence="1">
    <location>
        <begin position="153"/>
        <end position="271"/>
    </location>
</feature>
<dbReference type="Proteomes" id="UP000053660">
    <property type="component" value="Unassembled WGS sequence"/>
</dbReference>
<evidence type="ECO:0000313" key="3">
    <source>
        <dbReference type="Proteomes" id="UP000053660"/>
    </source>
</evidence>
<reference evidence="2 3" key="1">
    <citation type="submission" date="2014-03" db="EMBL/GenBank/DDBJ databases">
        <title>Draft genome of the hookworm Oesophagostomum dentatum.</title>
        <authorList>
            <person name="Mitreva M."/>
        </authorList>
    </citation>
    <scope>NUCLEOTIDE SEQUENCE [LARGE SCALE GENOMIC DNA]</scope>
    <source>
        <strain evidence="2 3">OD-Hann</strain>
    </source>
</reference>
<feature type="region of interest" description="Disordered" evidence="1">
    <location>
        <begin position="1"/>
        <end position="106"/>
    </location>
</feature>
<evidence type="ECO:0000313" key="2">
    <source>
        <dbReference type="EMBL" id="KHJ92426.1"/>
    </source>
</evidence>
<feature type="compositionally biased region" description="Polar residues" evidence="1">
    <location>
        <begin position="40"/>
        <end position="69"/>
    </location>
</feature>
<evidence type="ECO:0000256" key="1">
    <source>
        <dbReference type="SAM" id="MobiDB-lite"/>
    </source>
</evidence>
<dbReference type="EMBL" id="KN551361">
    <property type="protein sequence ID" value="KHJ92426.1"/>
    <property type="molecule type" value="Genomic_DNA"/>
</dbReference>
<feature type="compositionally biased region" description="Low complexity" evidence="1">
    <location>
        <begin position="214"/>
        <end position="233"/>
    </location>
</feature>
<feature type="compositionally biased region" description="Polar residues" evidence="1">
    <location>
        <begin position="287"/>
        <end position="314"/>
    </location>
</feature>
<dbReference type="OrthoDB" id="5858689at2759"/>
<proteinExistence type="predicted"/>
<protein>
    <submittedName>
        <fullName evidence="2">Uncharacterized protein</fullName>
    </submittedName>
</protein>
<feature type="compositionally biased region" description="Polar residues" evidence="1">
    <location>
        <begin position="158"/>
        <end position="172"/>
    </location>
</feature>
<feature type="compositionally biased region" description="Polar residues" evidence="1">
    <location>
        <begin position="192"/>
        <end position="213"/>
    </location>
</feature>
<gene>
    <name evidence="2" type="ORF">OESDEN_07686</name>
</gene>
<keyword evidence="3" id="KW-1185">Reference proteome</keyword>
<sequence length="472" mass="51393">MQDTQQYTTSTSSLHSSSGTHASIDEEPQSRQEPAFDSGFMNSSSLQSTARSCTSSNPSSRFVSSTPMTKSDVHSFGDTEEESFSPINSSAQGPSDSDEEFYDASSDFCEDVQNLLMASSLHEDQLGGNGMMPDDDSGISVVRNCMTQSLMKVEEESPMSQLIVQPDNTKPFRSSSVSPRSVSTTAPVTRPTHMNTTQSKEYTGSIEQLRNQHPTTTPLSSRSRSTAARPQARLSRPPTTNLRPLATPRPSPAQNNTSLSSNQRNAAQYSVQRVPNPKAQLLQTLISTPVTANKDTDRNSNNTTTPDNLMSRATSAPRPSPQSQDDIPDLAALREIARQQEEALRQAVEQQQHGYVERKHSWQNEAMSKSAHSSAGSLVSSKSVDMTTLHKVNANSGSKIPAPTRMPRKTGIPAPSKRDQSTQTELELLYAVLRPSRSLPTMMSVSEDPALLQSLVMSLSSTFVPRNRGTTP</sequence>